<organism evidence="11 12">
    <name type="scientific">Comamonas antarctica</name>
    <dbReference type="NCBI Taxonomy" id="2743470"/>
    <lineage>
        <taxon>Bacteria</taxon>
        <taxon>Pseudomonadati</taxon>
        <taxon>Pseudomonadota</taxon>
        <taxon>Betaproteobacteria</taxon>
        <taxon>Burkholderiales</taxon>
        <taxon>Comamonadaceae</taxon>
        <taxon>Comamonas</taxon>
    </lineage>
</organism>
<evidence type="ECO:0000256" key="4">
    <source>
        <dbReference type="ARBA" id="ARBA00011233"/>
    </source>
</evidence>
<dbReference type="PANTHER" id="PTHR33254:SF4">
    <property type="entry name" value="4-HYDROXY-4-METHYL-2-OXOGLUTARATE ALDOLASE 3-RELATED"/>
    <property type="match status" value="1"/>
</dbReference>
<dbReference type="GO" id="GO:0008428">
    <property type="term" value="F:ribonuclease inhibitor activity"/>
    <property type="evidence" value="ECO:0007669"/>
    <property type="project" value="InterPro"/>
</dbReference>
<evidence type="ECO:0000256" key="8">
    <source>
        <dbReference type="ARBA" id="ARBA00047973"/>
    </source>
</evidence>
<sequence length="162" mass="16317">MALSPIHPGEATADLCDRLGAQARVCQLPLNSYGGLRALAAPIACVQSFEDAGPLRALLQTPGQGRLLVVDGGGSRRVALLGERMARLGLANGWRGAIIDGSVRDVAALAQLDFAVLALGAVPQRAAGTGQGGAQAGIALGGLDVAGGDWALLDADGLVFVR</sequence>
<dbReference type="KEGG" id="aant:HUK68_20035"/>
<dbReference type="Pfam" id="PF03737">
    <property type="entry name" value="RraA-like"/>
    <property type="match status" value="1"/>
</dbReference>
<comment type="function">
    <text evidence="7 10">Catalyzes the aldol cleavage of 4-hydroxy-4-methyl-2-oxoglutarate (HMG) into 2 molecules of pyruvate. Also contains a secondary oxaloacetate (OAA) decarboxylase activity due to the common pyruvate enolate transition state formed following C-C bond cleavage in the retro-aldol and decarboxylation reactions.</text>
</comment>
<comment type="subunit">
    <text evidence="4 10">Homotrimer.</text>
</comment>
<evidence type="ECO:0000256" key="1">
    <source>
        <dbReference type="ARBA" id="ARBA00001342"/>
    </source>
</evidence>
<comment type="catalytic activity">
    <reaction evidence="1 10">
        <text>4-hydroxy-4-methyl-2-oxoglutarate = 2 pyruvate</text>
        <dbReference type="Rhea" id="RHEA:22748"/>
        <dbReference type="ChEBI" id="CHEBI:15361"/>
        <dbReference type="ChEBI" id="CHEBI:58276"/>
        <dbReference type="EC" id="4.1.3.17"/>
    </reaction>
</comment>
<evidence type="ECO:0000313" key="11">
    <source>
        <dbReference type="EMBL" id="QKV55232.1"/>
    </source>
</evidence>
<comment type="cofactor">
    <cofactor evidence="2 10">
        <name>a divalent metal cation</name>
        <dbReference type="ChEBI" id="CHEBI:60240"/>
    </cofactor>
</comment>
<evidence type="ECO:0000256" key="3">
    <source>
        <dbReference type="ARBA" id="ARBA00008621"/>
    </source>
</evidence>
<dbReference type="EC" id="4.1.1.112" evidence="10"/>
<dbReference type="PANTHER" id="PTHR33254">
    <property type="entry name" value="4-HYDROXY-4-METHYL-2-OXOGLUTARATE ALDOLASE 3-RELATED"/>
    <property type="match status" value="1"/>
</dbReference>
<comment type="cofactor">
    <cofactor evidence="9">
        <name>Mg(2+)</name>
        <dbReference type="ChEBI" id="CHEBI:18420"/>
    </cofactor>
</comment>
<evidence type="ECO:0000256" key="9">
    <source>
        <dbReference type="PIRSR" id="PIRSR605493-1"/>
    </source>
</evidence>
<dbReference type="NCBIfam" id="TIGR01935">
    <property type="entry name" value="NOT-MenG"/>
    <property type="match status" value="1"/>
</dbReference>
<name>A0A6N1XAX4_9BURK</name>
<dbReference type="GO" id="GO:0047443">
    <property type="term" value="F:4-hydroxy-4-methyl-2-oxoglutarate aldolase activity"/>
    <property type="evidence" value="ECO:0007669"/>
    <property type="project" value="UniProtKB-EC"/>
</dbReference>
<feature type="binding site" evidence="9">
    <location>
        <position position="104"/>
    </location>
    <ligand>
        <name>substrate</name>
    </ligand>
</feature>
<keyword evidence="11" id="KW-0614">Plasmid</keyword>
<evidence type="ECO:0000313" key="12">
    <source>
        <dbReference type="Proteomes" id="UP000509579"/>
    </source>
</evidence>
<reference evidence="11 12" key="1">
    <citation type="submission" date="2020-06" db="EMBL/GenBank/DDBJ databases">
        <title>Acidovorax antarctica sp. nov., isolated from Corinth ice sheet soil, Antarctic Fields Peninsula.</title>
        <authorList>
            <person name="Xu Q."/>
            <person name="Peng F."/>
        </authorList>
    </citation>
    <scope>NUCLEOTIDE SEQUENCE [LARGE SCALE GENOMIC DNA]</scope>
    <source>
        <strain evidence="11 12">16-35-5</strain>
        <plasmid evidence="11 12">unnamed1</plasmid>
    </source>
</reference>
<keyword evidence="6 10" id="KW-0456">Lyase</keyword>
<dbReference type="RefSeq" id="WP_175506020.1">
    <property type="nucleotide sequence ID" value="NZ_CP054841.1"/>
</dbReference>
<proteinExistence type="inferred from homology"/>
<dbReference type="EC" id="4.1.3.17" evidence="10"/>
<dbReference type="InterPro" id="IPR005493">
    <property type="entry name" value="RraA/RraA-like"/>
</dbReference>
<feature type="binding site" evidence="9">
    <location>
        <begin position="82"/>
        <end position="85"/>
    </location>
    <ligand>
        <name>substrate</name>
    </ligand>
</feature>
<dbReference type="SUPFAM" id="SSF89562">
    <property type="entry name" value="RraA-like"/>
    <property type="match status" value="1"/>
</dbReference>
<dbReference type="GO" id="GO:0051252">
    <property type="term" value="P:regulation of RNA metabolic process"/>
    <property type="evidence" value="ECO:0007669"/>
    <property type="project" value="InterPro"/>
</dbReference>
<evidence type="ECO:0000256" key="6">
    <source>
        <dbReference type="ARBA" id="ARBA00023239"/>
    </source>
</evidence>
<dbReference type="CDD" id="cd16841">
    <property type="entry name" value="RraA_family"/>
    <property type="match status" value="1"/>
</dbReference>
<dbReference type="EMBL" id="CP054841">
    <property type="protein sequence ID" value="QKV55232.1"/>
    <property type="molecule type" value="Genomic_DNA"/>
</dbReference>
<dbReference type="InterPro" id="IPR036704">
    <property type="entry name" value="RraA/RraA-like_sf"/>
</dbReference>
<evidence type="ECO:0000256" key="7">
    <source>
        <dbReference type="ARBA" id="ARBA00025046"/>
    </source>
</evidence>
<comment type="catalytic activity">
    <reaction evidence="8 10">
        <text>oxaloacetate + H(+) = pyruvate + CO2</text>
        <dbReference type="Rhea" id="RHEA:15641"/>
        <dbReference type="ChEBI" id="CHEBI:15361"/>
        <dbReference type="ChEBI" id="CHEBI:15378"/>
        <dbReference type="ChEBI" id="CHEBI:16452"/>
        <dbReference type="ChEBI" id="CHEBI:16526"/>
        <dbReference type="EC" id="4.1.1.112"/>
    </reaction>
</comment>
<dbReference type="InterPro" id="IPR010203">
    <property type="entry name" value="RraA"/>
</dbReference>
<evidence type="ECO:0000256" key="2">
    <source>
        <dbReference type="ARBA" id="ARBA00001968"/>
    </source>
</evidence>
<feature type="binding site" evidence="9">
    <location>
        <position position="105"/>
    </location>
    <ligand>
        <name>Mg(2+)</name>
        <dbReference type="ChEBI" id="CHEBI:18420"/>
    </ligand>
</feature>
<accession>A0A6N1XAX4</accession>
<geneLocation type="plasmid" evidence="11 12">
    <name>unnamed1</name>
</geneLocation>
<dbReference type="GO" id="GO:0008948">
    <property type="term" value="F:oxaloacetate decarboxylase activity"/>
    <property type="evidence" value="ECO:0007669"/>
    <property type="project" value="UniProtKB-EC"/>
</dbReference>
<dbReference type="Proteomes" id="UP000509579">
    <property type="component" value="Plasmid unnamed1"/>
</dbReference>
<gene>
    <name evidence="11" type="primary">rraA</name>
    <name evidence="11" type="ORF">HUK68_20035</name>
</gene>
<keyword evidence="5 9" id="KW-0479">Metal-binding</keyword>
<keyword evidence="9" id="KW-0460">Magnesium</keyword>
<dbReference type="AlphaFoldDB" id="A0A6N1XAX4"/>
<protein>
    <recommendedName>
        <fullName evidence="10">4-hydroxy-4-methyl-2-oxoglutarate aldolase</fullName>
        <shortName evidence="10">HMG aldolase</shortName>
        <ecNumber evidence="10">4.1.1.112</ecNumber>
        <ecNumber evidence="10">4.1.3.17</ecNumber>
    </recommendedName>
    <alternativeName>
        <fullName evidence="10">Oxaloacetate decarboxylase</fullName>
    </alternativeName>
</protein>
<evidence type="ECO:0000256" key="5">
    <source>
        <dbReference type="ARBA" id="ARBA00022723"/>
    </source>
</evidence>
<dbReference type="GO" id="GO:0046872">
    <property type="term" value="F:metal ion binding"/>
    <property type="evidence" value="ECO:0007669"/>
    <property type="project" value="UniProtKB-KW"/>
</dbReference>
<keyword evidence="12" id="KW-1185">Reference proteome</keyword>
<evidence type="ECO:0000256" key="10">
    <source>
        <dbReference type="RuleBase" id="RU004338"/>
    </source>
</evidence>
<comment type="similarity">
    <text evidence="3 10">Belongs to the class II aldolase/RraA-like family.</text>
</comment>
<dbReference type="NCBIfam" id="NF006875">
    <property type="entry name" value="PRK09372.1"/>
    <property type="match status" value="1"/>
</dbReference>
<dbReference type="Gene3D" id="3.50.30.40">
    <property type="entry name" value="Ribonuclease E inhibitor RraA/RraA-like"/>
    <property type="match status" value="1"/>
</dbReference>